<protein>
    <submittedName>
        <fullName evidence="1">Uncharacterized protein</fullName>
    </submittedName>
</protein>
<organism evidence="1 2">
    <name type="scientific">Drouetiella hepatica Uher 2000/2452</name>
    <dbReference type="NCBI Taxonomy" id="904376"/>
    <lineage>
        <taxon>Bacteria</taxon>
        <taxon>Bacillati</taxon>
        <taxon>Cyanobacteriota</taxon>
        <taxon>Cyanophyceae</taxon>
        <taxon>Oculatellales</taxon>
        <taxon>Oculatellaceae</taxon>
        <taxon>Drouetiella</taxon>
    </lineage>
</organism>
<accession>A0A951Q701</accession>
<gene>
    <name evidence="1" type="ORF">KME15_02540</name>
</gene>
<dbReference type="Proteomes" id="UP000757435">
    <property type="component" value="Unassembled WGS sequence"/>
</dbReference>
<evidence type="ECO:0000313" key="2">
    <source>
        <dbReference type="Proteomes" id="UP000757435"/>
    </source>
</evidence>
<reference evidence="1" key="1">
    <citation type="submission" date="2021-05" db="EMBL/GenBank/DDBJ databases">
        <authorList>
            <person name="Pietrasiak N."/>
            <person name="Ward R."/>
            <person name="Stajich J.E."/>
            <person name="Kurbessoian T."/>
        </authorList>
    </citation>
    <scope>NUCLEOTIDE SEQUENCE</scope>
    <source>
        <strain evidence="1">UHER 2000/2452</strain>
    </source>
</reference>
<comment type="caution">
    <text evidence="1">The sequence shown here is derived from an EMBL/GenBank/DDBJ whole genome shotgun (WGS) entry which is preliminary data.</text>
</comment>
<sequence>MTPNTPQPPTRSIADLLFLPEVERSLLNWLLRQRSATLSELVAYLSQTPEAAELLLEGLMAEGFIKLSEKNGELSYQPRLITRVGRQVPSKIWDALEN</sequence>
<proteinExistence type="predicted"/>
<dbReference type="AlphaFoldDB" id="A0A951Q701"/>
<name>A0A951Q701_9CYAN</name>
<dbReference type="EMBL" id="JAHHHD010000002">
    <property type="protein sequence ID" value="MBW4657527.1"/>
    <property type="molecule type" value="Genomic_DNA"/>
</dbReference>
<reference evidence="1" key="2">
    <citation type="journal article" date="2022" name="Microbiol. Resour. Announc.">
        <title>Metagenome Sequencing to Explore Phylogenomics of Terrestrial Cyanobacteria.</title>
        <authorList>
            <person name="Ward R.D."/>
            <person name="Stajich J.E."/>
            <person name="Johansen J.R."/>
            <person name="Huntemann M."/>
            <person name="Clum A."/>
            <person name="Foster B."/>
            <person name="Foster B."/>
            <person name="Roux S."/>
            <person name="Palaniappan K."/>
            <person name="Varghese N."/>
            <person name="Mukherjee S."/>
            <person name="Reddy T.B.K."/>
            <person name="Daum C."/>
            <person name="Copeland A."/>
            <person name="Chen I.A."/>
            <person name="Ivanova N.N."/>
            <person name="Kyrpides N.C."/>
            <person name="Shapiro N."/>
            <person name="Eloe-Fadrosh E.A."/>
            <person name="Pietrasiak N."/>
        </authorList>
    </citation>
    <scope>NUCLEOTIDE SEQUENCE</scope>
    <source>
        <strain evidence="1">UHER 2000/2452</strain>
    </source>
</reference>
<evidence type="ECO:0000313" key="1">
    <source>
        <dbReference type="EMBL" id="MBW4657527.1"/>
    </source>
</evidence>